<dbReference type="EMBL" id="CAJFDH010000002">
    <property type="protein sequence ID" value="CAD5210984.1"/>
    <property type="molecule type" value="Genomic_DNA"/>
</dbReference>
<dbReference type="AlphaFoldDB" id="A0A811K6G0"/>
<evidence type="ECO:0000256" key="8">
    <source>
        <dbReference type="ARBA" id="ARBA00023235"/>
    </source>
</evidence>
<dbReference type="Gene3D" id="1.10.12.10">
    <property type="entry name" value="Lyase 2-enoyl-coa Hydratase, Chain A, domain 2"/>
    <property type="match status" value="1"/>
</dbReference>
<evidence type="ECO:0000256" key="9">
    <source>
        <dbReference type="ARBA" id="ARBA00051408"/>
    </source>
</evidence>
<keyword evidence="6" id="KW-0443">Lipid metabolism</keyword>
<dbReference type="FunFam" id="1.10.12.10:FF:000004">
    <property type="entry name" value="Delta3,5-delta2,4-dienoyl-CoA isomerase"/>
    <property type="match status" value="1"/>
</dbReference>
<accession>A0A811K6G0</accession>
<dbReference type="UniPathway" id="UPA00659"/>
<comment type="catalytic activity">
    <reaction evidence="9">
        <text>(3E,5Z)-octadienoyl-CoA = (2E,4E)-octadienoyl-CoA</text>
        <dbReference type="Rhea" id="RHEA:45244"/>
        <dbReference type="ChEBI" id="CHEBI:62243"/>
        <dbReference type="ChEBI" id="CHEBI:85108"/>
    </reaction>
</comment>
<evidence type="ECO:0000256" key="6">
    <source>
        <dbReference type="ARBA" id="ARBA00023098"/>
    </source>
</evidence>
<dbReference type="GO" id="GO:0005739">
    <property type="term" value="C:mitochondrion"/>
    <property type="evidence" value="ECO:0007669"/>
    <property type="project" value="TreeGrafter"/>
</dbReference>
<organism evidence="13 14">
    <name type="scientific">Bursaphelenchus okinawaensis</name>
    <dbReference type="NCBI Taxonomy" id="465554"/>
    <lineage>
        <taxon>Eukaryota</taxon>
        <taxon>Metazoa</taxon>
        <taxon>Ecdysozoa</taxon>
        <taxon>Nematoda</taxon>
        <taxon>Chromadorea</taxon>
        <taxon>Rhabditida</taxon>
        <taxon>Tylenchina</taxon>
        <taxon>Tylenchomorpha</taxon>
        <taxon>Aphelenchoidea</taxon>
        <taxon>Aphelenchoididae</taxon>
        <taxon>Bursaphelenchus</taxon>
    </lineage>
</organism>
<keyword evidence="4" id="KW-0276">Fatty acid metabolism</keyword>
<keyword evidence="8" id="KW-0413">Isomerase</keyword>
<reference evidence="13" key="1">
    <citation type="submission" date="2020-09" db="EMBL/GenBank/DDBJ databases">
        <authorList>
            <person name="Kikuchi T."/>
        </authorList>
    </citation>
    <scope>NUCLEOTIDE SEQUENCE</scope>
    <source>
        <strain evidence="13">SH1</strain>
    </source>
</reference>
<dbReference type="GO" id="GO:0006635">
    <property type="term" value="P:fatty acid beta-oxidation"/>
    <property type="evidence" value="ECO:0007669"/>
    <property type="project" value="UniProtKB-UniPathway"/>
</dbReference>
<dbReference type="OrthoDB" id="14970at2759"/>
<evidence type="ECO:0000256" key="7">
    <source>
        <dbReference type="ARBA" id="ARBA00023140"/>
    </source>
</evidence>
<keyword evidence="7" id="KW-0576">Peroxisome</keyword>
<dbReference type="GO" id="GO:0051750">
    <property type="term" value="F:delta(3,5)-delta(2,4)-dienoyl-CoA isomerase activity"/>
    <property type="evidence" value="ECO:0007669"/>
    <property type="project" value="TreeGrafter"/>
</dbReference>
<dbReference type="InterPro" id="IPR014748">
    <property type="entry name" value="Enoyl-CoA_hydra_C"/>
</dbReference>
<comment type="catalytic activity">
    <reaction evidence="10">
        <text>(3E,5Z,8Z,11Z,14Z)-eicosapentaenoyl-CoA = (2E,4E,8Z,11Z,14Z)-eicosapentaenoyl-CoA</text>
        <dbReference type="Rhea" id="RHEA:45224"/>
        <dbReference type="ChEBI" id="CHEBI:85090"/>
        <dbReference type="ChEBI" id="CHEBI:85091"/>
    </reaction>
</comment>
<evidence type="ECO:0000256" key="2">
    <source>
        <dbReference type="ARBA" id="ARBA00005005"/>
    </source>
</evidence>
<dbReference type="InterPro" id="IPR029045">
    <property type="entry name" value="ClpP/crotonase-like_dom_sf"/>
</dbReference>
<keyword evidence="5" id="KW-0007">Acetylation</keyword>
<dbReference type="Gene3D" id="3.90.226.10">
    <property type="entry name" value="2-enoyl-CoA Hydratase, Chain A, domain 1"/>
    <property type="match status" value="1"/>
</dbReference>
<dbReference type="Proteomes" id="UP000614601">
    <property type="component" value="Unassembled WGS sequence"/>
</dbReference>
<evidence type="ECO:0000256" key="12">
    <source>
        <dbReference type="ARBA" id="ARBA00071021"/>
    </source>
</evidence>
<evidence type="ECO:0000256" key="1">
    <source>
        <dbReference type="ARBA" id="ARBA00004275"/>
    </source>
</evidence>
<dbReference type="PANTHER" id="PTHR43149:SF1">
    <property type="entry name" value="DELTA(3,5)-DELTA(2,4)-DIENOYL-COA ISOMERASE, MITOCHONDRIAL"/>
    <property type="match status" value="1"/>
</dbReference>
<dbReference type="Pfam" id="PF00378">
    <property type="entry name" value="ECH_1"/>
    <property type="match status" value="1"/>
</dbReference>
<protein>
    <recommendedName>
        <fullName evidence="12">Delta(3,5)-Delta(2,4)-dienoyl-CoA isomerase, mitochondrial</fullName>
    </recommendedName>
</protein>
<comment type="caution">
    <text evidence="13">The sequence shown here is derived from an EMBL/GenBank/DDBJ whole genome shotgun (WGS) entry which is preliminary data.</text>
</comment>
<comment type="function">
    <text evidence="11">Isomerization of 3-trans,5-cis-dienoyl-CoA to 2-trans,4-trans-dienoyl-CoA.</text>
</comment>
<evidence type="ECO:0000313" key="14">
    <source>
        <dbReference type="Proteomes" id="UP000614601"/>
    </source>
</evidence>
<evidence type="ECO:0000256" key="5">
    <source>
        <dbReference type="ARBA" id="ARBA00022990"/>
    </source>
</evidence>
<comment type="similarity">
    <text evidence="3">Belongs to the enoyl-CoA hydratase/isomerase family.</text>
</comment>
<evidence type="ECO:0000256" key="11">
    <source>
        <dbReference type="ARBA" id="ARBA00055786"/>
    </source>
</evidence>
<dbReference type="SUPFAM" id="SSF52096">
    <property type="entry name" value="ClpP/crotonase"/>
    <property type="match status" value="1"/>
</dbReference>
<gene>
    <name evidence="13" type="ORF">BOKJ2_LOCUS3467</name>
</gene>
<evidence type="ECO:0000313" key="13">
    <source>
        <dbReference type="EMBL" id="CAD5210984.1"/>
    </source>
</evidence>
<proteinExistence type="inferred from homology"/>
<keyword evidence="14" id="KW-1185">Reference proteome</keyword>
<dbReference type="CDD" id="cd06558">
    <property type="entry name" value="crotonase-like"/>
    <property type="match status" value="1"/>
</dbReference>
<evidence type="ECO:0000256" key="4">
    <source>
        <dbReference type="ARBA" id="ARBA00022832"/>
    </source>
</evidence>
<evidence type="ECO:0000256" key="10">
    <source>
        <dbReference type="ARBA" id="ARBA00052809"/>
    </source>
</evidence>
<dbReference type="InterPro" id="IPR001753">
    <property type="entry name" value="Enoyl-CoA_hydra/iso"/>
</dbReference>
<dbReference type="InterPro" id="IPR045002">
    <property type="entry name" value="Ech1-like"/>
</dbReference>
<dbReference type="EMBL" id="CAJFCW020000002">
    <property type="protein sequence ID" value="CAG9092489.1"/>
    <property type="molecule type" value="Genomic_DNA"/>
</dbReference>
<comment type="subcellular location">
    <subcellularLocation>
        <location evidence="1">Peroxisome</location>
    </subcellularLocation>
</comment>
<evidence type="ECO:0000256" key="3">
    <source>
        <dbReference type="ARBA" id="ARBA00005254"/>
    </source>
</evidence>
<dbReference type="Proteomes" id="UP000783686">
    <property type="component" value="Unassembled WGS sequence"/>
</dbReference>
<sequence length="268" mass="30070">MDNYKFLRVVRSDDNVTQVILNRPKQLNSLNRGLWREIGDVFKQLDEDDHTKVIVFHGEGKLFCAGLDIKERQQENVFDTSKDGARFGQQLLRDVTWLQEAFSNIEKCQKPVIASVHSACLGGGISLITACDIIYCSKEAVFSIKEVQLGLIADVGALNRMPFMVGNMSWLKDVALTGRNFDSNEALQFGLVSRVFNSREETLQAALNTASDIAQLSPISVQGTKMTLNYSREHTVAESLKFVALLNMSQTQNDDLKNNIMMFKKAKL</sequence>
<name>A0A811K6G0_9BILA</name>
<comment type="pathway">
    <text evidence="2">Lipid metabolism; fatty acid beta-oxidation.</text>
</comment>
<dbReference type="GO" id="GO:0005777">
    <property type="term" value="C:peroxisome"/>
    <property type="evidence" value="ECO:0007669"/>
    <property type="project" value="UniProtKB-SubCell"/>
</dbReference>
<dbReference type="FunFam" id="3.90.226.10:FF:000024">
    <property type="entry name" value="Delta3,5-delta2,4-dienoyl-CoA isomerase"/>
    <property type="match status" value="1"/>
</dbReference>
<dbReference type="PANTHER" id="PTHR43149">
    <property type="entry name" value="ENOYL-COA HYDRATASE"/>
    <property type="match status" value="1"/>
</dbReference>